<dbReference type="Proteomes" id="UP000664991">
    <property type="component" value="Unassembled WGS sequence"/>
</dbReference>
<protein>
    <submittedName>
        <fullName evidence="1">Uncharacterized protein</fullName>
    </submittedName>
</protein>
<dbReference type="AlphaFoldDB" id="A0A836A8B3"/>
<evidence type="ECO:0000313" key="2">
    <source>
        <dbReference type="Proteomes" id="UP000664991"/>
    </source>
</evidence>
<proteinExistence type="predicted"/>
<organism evidence="1 2">
    <name type="scientific">Ovis aries</name>
    <name type="common">Sheep</name>
    <dbReference type="NCBI Taxonomy" id="9940"/>
    <lineage>
        <taxon>Eukaryota</taxon>
        <taxon>Metazoa</taxon>
        <taxon>Chordata</taxon>
        <taxon>Craniata</taxon>
        <taxon>Vertebrata</taxon>
        <taxon>Euteleostomi</taxon>
        <taxon>Mammalia</taxon>
        <taxon>Eutheria</taxon>
        <taxon>Laurasiatheria</taxon>
        <taxon>Artiodactyla</taxon>
        <taxon>Ruminantia</taxon>
        <taxon>Pecora</taxon>
        <taxon>Bovidae</taxon>
        <taxon>Caprinae</taxon>
        <taxon>Ovis</taxon>
    </lineage>
</organism>
<dbReference type="EMBL" id="JAEMGP010000005">
    <property type="protein sequence ID" value="KAG5208816.1"/>
    <property type="molecule type" value="Genomic_DNA"/>
</dbReference>
<comment type="caution">
    <text evidence="1">The sequence shown here is derived from an EMBL/GenBank/DDBJ whole genome shotgun (WGS) entry which is preliminary data.</text>
</comment>
<accession>A0A836A8B3</accession>
<name>A0A836A8B3_SHEEP</name>
<evidence type="ECO:0000313" key="1">
    <source>
        <dbReference type="EMBL" id="KAG5208816.1"/>
    </source>
</evidence>
<sequence length="68" mass="7772">MFENPLTIQLRAVGGESSAQAYRSWPEERWENVPNLEPWGAQVKQIQNCGAMRITKCKGQALLREKAR</sequence>
<reference evidence="1 2" key="1">
    <citation type="submission" date="2020-12" db="EMBL/GenBank/DDBJ databases">
        <title>De novo assembly of Tibetan sheep genome.</title>
        <authorList>
            <person name="Li X."/>
        </authorList>
    </citation>
    <scope>NUCLEOTIDE SEQUENCE [LARGE SCALE GENOMIC DNA]</scope>
    <source>
        <tissue evidence="1">Heart</tissue>
    </source>
</reference>
<gene>
    <name evidence="1" type="ORF">JEQ12_016381</name>
</gene>